<feature type="domain" description="HTH crp-type" evidence="15">
    <location>
        <begin position="177"/>
        <end position="251"/>
    </location>
</feature>
<keyword evidence="4" id="KW-0678">Repressor</keyword>
<keyword evidence="5" id="KW-0021">Allosteric enzyme</keyword>
<evidence type="ECO:0000256" key="5">
    <source>
        <dbReference type="ARBA" id="ARBA00022533"/>
    </source>
</evidence>
<protein>
    <recommendedName>
        <fullName evidence="3">CRP-like protein Clp</fullName>
    </recommendedName>
    <alternativeName>
        <fullName evidence="12">Catabolite activation-like protein</fullName>
    </alternativeName>
</protein>
<dbReference type="GO" id="GO:0005829">
    <property type="term" value="C:cytosol"/>
    <property type="evidence" value="ECO:0007669"/>
    <property type="project" value="TreeGrafter"/>
</dbReference>
<dbReference type="SMART" id="SM00419">
    <property type="entry name" value="HTH_CRP"/>
    <property type="match status" value="1"/>
</dbReference>
<evidence type="ECO:0000256" key="6">
    <source>
        <dbReference type="ARBA" id="ARBA00022636"/>
    </source>
</evidence>
<evidence type="ECO:0000256" key="10">
    <source>
        <dbReference type="ARBA" id="ARBA00023159"/>
    </source>
</evidence>
<dbReference type="CDD" id="cd00092">
    <property type="entry name" value="HTH_CRP"/>
    <property type="match status" value="1"/>
</dbReference>
<sequence>MRPSSAWPMYRQLSDPSATCPAPSAASASGTPNSDCALCTVRGRAICAALSAQEMDALDQVTHAAAYAPGSTLVRAGETRHNVYTVTSGALRMVRTLADGRRQITGFVLPGDYVGLTETAQHRHDIEAIVDSRVCRTPMAQMRQLRERYPQLERKLLQRASMELAAAQDTGLLLARLHPSERLAHFLLRLAARSTQPGASGDTVALPMSRSDIADHLGLTVETVSRTFTKLRQQQLIALPQLHLVQILDYAALRRLAGDTV</sequence>
<comment type="caution">
    <text evidence="16">The sequence shown here is derived from an EMBL/GenBank/DDBJ whole genome shotgun (WGS) entry which is preliminary data.</text>
</comment>
<evidence type="ECO:0000256" key="2">
    <source>
        <dbReference type="ARBA" id="ARBA00011738"/>
    </source>
</evidence>
<comment type="subunit">
    <text evidence="2">Homodimer.</text>
</comment>
<evidence type="ECO:0000313" key="16">
    <source>
        <dbReference type="EMBL" id="SOO24899.1"/>
    </source>
</evidence>
<feature type="region of interest" description="Disordered" evidence="13">
    <location>
        <begin position="1"/>
        <end position="32"/>
    </location>
</feature>
<evidence type="ECO:0000256" key="7">
    <source>
        <dbReference type="ARBA" id="ARBA00023015"/>
    </source>
</evidence>
<dbReference type="PANTHER" id="PTHR24567">
    <property type="entry name" value="CRP FAMILY TRANSCRIPTIONAL REGULATORY PROTEIN"/>
    <property type="match status" value="1"/>
</dbReference>
<dbReference type="SUPFAM" id="SSF51206">
    <property type="entry name" value="cAMP-binding domain-like"/>
    <property type="match status" value="1"/>
</dbReference>
<dbReference type="EMBL" id="OCZC01000069">
    <property type="protein sequence ID" value="SOO24899.1"/>
    <property type="molecule type" value="Genomic_DNA"/>
</dbReference>
<evidence type="ECO:0000256" key="12">
    <source>
        <dbReference type="ARBA" id="ARBA00031697"/>
    </source>
</evidence>
<dbReference type="Pfam" id="PF13545">
    <property type="entry name" value="HTH_Crp_2"/>
    <property type="match status" value="1"/>
</dbReference>
<evidence type="ECO:0000256" key="13">
    <source>
        <dbReference type="SAM" id="MobiDB-lite"/>
    </source>
</evidence>
<comment type="subcellular location">
    <subcellularLocation>
        <location evidence="1">Cytoplasm</location>
    </subcellularLocation>
</comment>
<evidence type="ECO:0000259" key="14">
    <source>
        <dbReference type="PROSITE" id="PS50042"/>
    </source>
</evidence>
<organism evidence="16 17">
    <name type="scientific">Xanthomonas campestris pv. phaseoli</name>
    <dbReference type="NCBI Taxonomy" id="317013"/>
    <lineage>
        <taxon>Bacteria</taxon>
        <taxon>Pseudomonadati</taxon>
        <taxon>Pseudomonadota</taxon>
        <taxon>Gammaproteobacteria</taxon>
        <taxon>Lysobacterales</taxon>
        <taxon>Lysobacteraceae</taxon>
        <taxon>Xanthomonas</taxon>
    </lineage>
</organism>
<dbReference type="SMART" id="SM00100">
    <property type="entry name" value="cNMP"/>
    <property type="match status" value="1"/>
</dbReference>
<evidence type="ECO:0000256" key="9">
    <source>
        <dbReference type="ARBA" id="ARBA00023125"/>
    </source>
</evidence>
<evidence type="ECO:0000313" key="17">
    <source>
        <dbReference type="Proteomes" id="UP000234345"/>
    </source>
</evidence>
<dbReference type="InterPro" id="IPR018490">
    <property type="entry name" value="cNMP-bd_dom_sf"/>
</dbReference>
<dbReference type="CDD" id="cd00038">
    <property type="entry name" value="CAP_ED"/>
    <property type="match status" value="1"/>
</dbReference>
<keyword evidence="7" id="KW-0805">Transcription regulation</keyword>
<feature type="domain" description="Cyclic nucleotide-binding" evidence="14">
    <location>
        <begin position="46"/>
        <end position="115"/>
    </location>
</feature>
<keyword evidence="6" id="KW-0973">c-di-GMP</keyword>
<name>A0A7Z7J2B4_XANCH</name>
<gene>
    <name evidence="16" type="ORF">XFF6991_420116</name>
</gene>
<dbReference type="InterPro" id="IPR050397">
    <property type="entry name" value="Env_Response_Regulators"/>
</dbReference>
<dbReference type="GO" id="GO:0003677">
    <property type="term" value="F:DNA binding"/>
    <property type="evidence" value="ECO:0007669"/>
    <property type="project" value="UniProtKB-KW"/>
</dbReference>
<dbReference type="InterPro" id="IPR014710">
    <property type="entry name" value="RmlC-like_jellyroll"/>
</dbReference>
<keyword evidence="8" id="KW-0843">Virulence</keyword>
<dbReference type="GO" id="GO:0003824">
    <property type="term" value="F:catalytic activity"/>
    <property type="evidence" value="ECO:0007669"/>
    <property type="project" value="UniProtKB-KW"/>
</dbReference>
<accession>A0A7Z7J2B4</accession>
<dbReference type="FunFam" id="1.10.10.10:FF:000028">
    <property type="entry name" value="Fumarate/nitrate reduction transcriptional regulator Fnr"/>
    <property type="match status" value="1"/>
</dbReference>
<dbReference type="SUPFAM" id="SSF46785">
    <property type="entry name" value="Winged helix' DNA-binding domain"/>
    <property type="match status" value="1"/>
</dbReference>
<evidence type="ECO:0000256" key="3">
    <source>
        <dbReference type="ARBA" id="ARBA00020769"/>
    </source>
</evidence>
<reference evidence="16 17" key="1">
    <citation type="submission" date="2017-10" db="EMBL/GenBank/DDBJ databases">
        <authorList>
            <person name="Regsiter A."/>
            <person name="William W."/>
        </authorList>
    </citation>
    <scope>NUCLEOTIDE SEQUENCE [LARGE SCALE GENOMIC DNA]</scope>
    <source>
        <strain evidence="16 17">CFBP6991</strain>
    </source>
</reference>
<evidence type="ECO:0000256" key="8">
    <source>
        <dbReference type="ARBA" id="ARBA00023026"/>
    </source>
</evidence>
<evidence type="ECO:0000256" key="1">
    <source>
        <dbReference type="ARBA" id="ARBA00004496"/>
    </source>
</evidence>
<dbReference type="GO" id="GO:0003700">
    <property type="term" value="F:DNA-binding transcription factor activity"/>
    <property type="evidence" value="ECO:0007669"/>
    <property type="project" value="TreeGrafter"/>
</dbReference>
<dbReference type="InterPro" id="IPR036388">
    <property type="entry name" value="WH-like_DNA-bd_sf"/>
</dbReference>
<dbReference type="PANTHER" id="PTHR24567:SF75">
    <property type="entry name" value="FUMARATE AND NITRATE REDUCTION REGULATORY PROTEIN"/>
    <property type="match status" value="1"/>
</dbReference>
<dbReference type="AlphaFoldDB" id="A0A7Z7J2B4"/>
<keyword evidence="10" id="KW-0010">Activator</keyword>
<evidence type="ECO:0000259" key="15">
    <source>
        <dbReference type="PROSITE" id="PS51063"/>
    </source>
</evidence>
<dbReference type="Pfam" id="PF00027">
    <property type="entry name" value="cNMP_binding"/>
    <property type="match status" value="1"/>
</dbReference>
<evidence type="ECO:0000256" key="4">
    <source>
        <dbReference type="ARBA" id="ARBA00022491"/>
    </source>
</evidence>
<dbReference type="PROSITE" id="PS50042">
    <property type="entry name" value="CNMP_BINDING_3"/>
    <property type="match status" value="1"/>
</dbReference>
<proteinExistence type="predicted"/>
<feature type="compositionally biased region" description="Low complexity" evidence="13">
    <location>
        <begin position="14"/>
        <end position="29"/>
    </location>
</feature>
<dbReference type="PROSITE" id="PS51063">
    <property type="entry name" value="HTH_CRP_2"/>
    <property type="match status" value="1"/>
</dbReference>
<dbReference type="InterPro" id="IPR036390">
    <property type="entry name" value="WH_DNA-bd_sf"/>
</dbReference>
<dbReference type="Gene3D" id="2.60.120.10">
    <property type="entry name" value="Jelly Rolls"/>
    <property type="match status" value="1"/>
</dbReference>
<dbReference type="Gene3D" id="1.10.10.10">
    <property type="entry name" value="Winged helix-like DNA-binding domain superfamily/Winged helix DNA-binding domain"/>
    <property type="match status" value="1"/>
</dbReference>
<evidence type="ECO:0000256" key="11">
    <source>
        <dbReference type="ARBA" id="ARBA00023163"/>
    </source>
</evidence>
<keyword evidence="11" id="KW-0804">Transcription</keyword>
<dbReference type="Proteomes" id="UP000234345">
    <property type="component" value="Unassembled WGS sequence"/>
</dbReference>
<dbReference type="InterPro" id="IPR000595">
    <property type="entry name" value="cNMP-bd_dom"/>
</dbReference>
<dbReference type="PRINTS" id="PR00034">
    <property type="entry name" value="HTHCRP"/>
</dbReference>
<dbReference type="InterPro" id="IPR012318">
    <property type="entry name" value="HTH_CRP"/>
</dbReference>
<keyword evidence="9" id="KW-0238">DNA-binding</keyword>